<name>A0A426ZYU6_ENSVE</name>
<evidence type="ECO:0000256" key="1">
    <source>
        <dbReference type="SAM" id="MobiDB-lite"/>
    </source>
</evidence>
<accession>A0A426ZYU6</accession>
<protein>
    <submittedName>
        <fullName evidence="2">Uncharacterized protein</fullName>
    </submittedName>
</protein>
<dbReference type="Proteomes" id="UP000287651">
    <property type="component" value="Unassembled WGS sequence"/>
</dbReference>
<sequence>MTAVSYHSFSPPVSAHPLPPCLPPPPEPSSSLRTATSRAHSTTTTAAASVLASGSNQKPQPLAKGGTFYDWSEAAATRRPEEDAKAMENLGSN</sequence>
<evidence type="ECO:0000313" key="3">
    <source>
        <dbReference type="Proteomes" id="UP000287651"/>
    </source>
</evidence>
<feature type="compositionally biased region" description="Low complexity" evidence="1">
    <location>
        <begin position="29"/>
        <end position="55"/>
    </location>
</feature>
<feature type="compositionally biased region" description="Pro residues" evidence="1">
    <location>
        <begin position="17"/>
        <end position="28"/>
    </location>
</feature>
<feature type="region of interest" description="Disordered" evidence="1">
    <location>
        <begin position="74"/>
        <end position="93"/>
    </location>
</feature>
<feature type="region of interest" description="Disordered" evidence="1">
    <location>
        <begin position="1"/>
        <end position="66"/>
    </location>
</feature>
<proteinExistence type="predicted"/>
<evidence type="ECO:0000313" key="2">
    <source>
        <dbReference type="EMBL" id="RRT69130.1"/>
    </source>
</evidence>
<gene>
    <name evidence="2" type="ORF">B296_00008155</name>
</gene>
<feature type="compositionally biased region" description="Basic and acidic residues" evidence="1">
    <location>
        <begin position="76"/>
        <end position="86"/>
    </location>
</feature>
<dbReference type="EMBL" id="AMZH03004453">
    <property type="protein sequence ID" value="RRT69130.1"/>
    <property type="molecule type" value="Genomic_DNA"/>
</dbReference>
<organism evidence="2 3">
    <name type="scientific">Ensete ventricosum</name>
    <name type="common">Abyssinian banana</name>
    <name type="synonym">Musa ensete</name>
    <dbReference type="NCBI Taxonomy" id="4639"/>
    <lineage>
        <taxon>Eukaryota</taxon>
        <taxon>Viridiplantae</taxon>
        <taxon>Streptophyta</taxon>
        <taxon>Embryophyta</taxon>
        <taxon>Tracheophyta</taxon>
        <taxon>Spermatophyta</taxon>
        <taxon>Magnoliopsida</taxon>
        <taxon>Liliopsida</taxon>
        <taxon>Zingiberales</taxon>
        <taxon>Musaceae</taxon>
        <taxon>Ensete</taxon>
    </lineage>
</organism>
<reference evidence="2 3" key="1">
    <citation type="journal article" date="2014" name="Agronomy (Basel)">
        <title>A Draft Genome Sequence for Ensete ventricosum, the Drought-Tolerant Tree Against Hunger.</title>
        <authorList>
            <person name="Harrison J."/>
            <person name="Moore K.A."/>
            <person name="Paszkiewicz K."/>
            <person name="Jones T."/>
            <person name="Grant M."/>
            <person name="Ambacheew D."/>
            <person name="Muzemil S."/>
            <person name="Studholme D.J."/>
        </authorList>
    </citation>
    <scope>NUCLEOTIDE SEQUENCE [LARGE SCALE GENOMIC DNA]</scope>
</reference>
<comment type="caution">
    <text evidence="2">The sequence shown here is derived from an EMBL/GenBank/DDBJ whole genome shotgun (WGS) entry which is preliminary data.</text>
</comment>
<dbReference type="AlphaFoldDB" id="A0A426ZYU6"/>